<keyword evidence="6" id="KW-1185">Reference proteome</keyword>
<proteinExistence type="predicted"/>
<dbReference type="PROSITE" id="PS00018">
    <property type="entry name" value="EF_HAND_1"/>
    <property type="match status" value="3"/>
</dbReference>
<dbReference type="STRING" id="282301.A0A267H552"/>
<organism evidence="5 6">
    <name type="scientific">Macrostomum lignano</name>
    <dbReference type="NCBI Taxonomy" id="282301"/>
    <lineage>
        <taxon>Eukaryota</taxon>
        <taxon>Metazoa</taxon>
        <taxon>Spiralia</taxon>
        <taxon>Lophotrochozoa</taxon>
        <taxon>Platyhelminthes</taxon>
        <taxon>Rhabditophora</taxon>
        <taxon>Macrostomorpha</taxon>
        <taxon>Macrostomida</taxon>
        <taxon>Macrostomidae</taxon>
        <taxon>Macrostomum</taxon>
    </lineage>
</organism>
<keyword evidence="2" id="KW-0677">Repeat</keyword>
<feature type="domain" description="EF-hand" evidence="4">
    <location>
        <begin position="75"/>
        <end position="110"/>
    </location>
</feature>
<sequence>MSATQRLNEELVRKARNQMRTATDPLERLRLTCLARGASGIKGLARQFRIIDDDGNKRLDRKEFHKGCRDFGAVLTDKEIDYIFDHMDADNSGCVNFDEFLVALRPPMSRTRVELIEQAFNKLDKNKDGDITVEDLKGVYCCKFHPKYQNGEWTEDQVFREFLKTFEAPETTDGVVTKEEFLNYYAGVSASIDNDAYFGLMMRTAYRL</sequence>
<protein>
    <recommendedName>
        <fullName evidence="4">EF-hand domain-containing protein</fullName>
    </recommendedName>
</protein>
<dbReference type="AlphaFoldDB" id="A0A267H552"/>
<comment type="caution">
    <text evidence="5">The sequence shown here is derived from an EMBL/GenBank/DDBJ whole genome shotgun (WGS) entry which is preliminary data.</text>
</comment>
<dbReference type="SUPFAM" id="SSF47473">
    <property type="entry name" value="EF-hand"/>
    <property type="match status" value="1"/>
</dbReference>
<keyword evidence="3" id="KW-0106">Calcium</keyword>
<evidence type="ECO:0000313" key="5">
    <source>
        <dbReference type="EMBL" id="PAA93403.1"/>
    </source>
</evidence>
<dbReference type="PANTHER" id="PTHR34524">
    <property type="entry name" value="CALCYPHOSIN"/>
    <property type="match status" value="1"/>
</dbReference>
<evidence type="ECO:0000256" key="1">
    <source>
        <dbReference type="ARBA" id="ARBA00022723"/>
    </source>
</evidence>
<feature type="domain" description="EF-hand" evidence="4">
    <location>
        <begin position="39"/>
        <end position="74"/>
    </location>
</feature>
<reference evidence="5 6" key="1">
    <citation type="submission" date="2017-06" db="EMBL/GenBank/DDBJ databases">
        <title>A platform for efficient transgenesis in Macrostomum lignano, a flatworm model organism for stem cell research.</title>
        <authorList>
            <person name="Berezikov E."/>
        </authorList>
    </citation>
    <scope>NUCLEOTIDE SEQUENCE [LARGE SCALE GENOMIC DNA]</scope>
    <source>
        <strain evidence="5">DV1</strain>
        <tissue evidence="5">Whole organism</tissue>
    </source>
</reference>
<gene>
    <name evidence="5" type="ORF">BOX15_Mlig007177g1</name>
</gene>
<dbReference type="OrthoDB" id="444540at2759"/>
<name>A0A267H552_9PLAT</name>
<dbReference type="Gene3D" id="1.10.238.10">
    <property type="entry name" value="EF-hand"/>
    <property type="match status" value="2"/>
</dbReference>
<dbReference type="SMART" id="SM00054">
    <property type="entry name" value="EFh"/>
    <property type="match status" value="3"/>
</dbReference>
<dbReference type="EMBL" id="NIVC01000029">
    <property type="protein sequence ID" value="PAA93403.1"/>
    <property type="molecule type" value="Genomic_DNA"/>
</dbReference>
<accession>A0A267H552</accession>
<evidence type="ECO:0000256" key="3">
    <source>
        <dbReference type="ARBA" id="ARBA00022837"/>
    </source>
</evidence>
<keyword evidence="1" id="KW-0479">Metal-binding</keyword>
<dbReference type="InterPro" id="IPR002048">
    <property type="entry name" value="EF_hand_dom"/>
</dbReference>
<dbReference type="PROSITE" id="PS50222">
    <property type="entry name" value="EF_HAND_2"/>
    <property type="match status" value="3"/>
</dbReference>
<evidence type="ECO:0000256" key="2">
    <source>
        <dbReference type="ARBA" id="ARBA00022737"/>
    </source>
</evidence>
<dbReference type="Pfam" id="PF13499">
    <property type="entry name" value="EF-hand_7"/>
    <property type="match status" value="2"/>
</dbReference>
<dbReference type="CDD" id="cd00051">
    <property type="entry name" value="EFh"/>
    <property type="match status" value="1"/>
</dbReference>
<feature type="domain" description="EF-hand" evidence="4">
    <location>
        <begin position="111"/>
        <end position="146"/>
    </location>
</feature>
<dbReference type="Proteomes" id="UP000215902">
    <property type="component" value="Unassembled WGS sequence"/>
</dbReference>
<dbReference type="InterPro" id="IPR018247">
    <property type="entry name" value="EF_Hand_1_Ca_BS"/>
</dbReference>
<evidence type="ECO:0000313" key="6">
    <source>
        <dbReference type="Proteomes" id="UP000215902"/>
    </source>
</evidence>
<dbReference type="InterPro" id="IPR011992">
    <property type="entry name" value="EF-hand-dom_pair"/>
</dbReference>
<dbReference type="GO" id="GO:0005509">
    <property type="term" value="F:calcium ion binding"/>
    <property type="evidence" value="ECO:0007669"/>
    <property type="project" value="InterPro"/>
</dbReference>
<evidence type="ECO:0000259" key="4">
    <source>
        <dbReference type="PROSITE" id="PS50222"/>
    </source>
</evidence>
<dbReference type="InterPro" id="IPR051581">
    <property type="entry name" value="Ca-bind"/>
</dbReference>
<dbReference type="PANTHER" id="PTHR34524:SF6">
    <property type="entry name" value="CALCYPHOSINE LIKE"/>
    <property type="match status" value="1"/>
</dbReference>